<dbReference type="EMBL" id="JAKNSF020000013">
    <property type="protein sequence ID" value="KAK7735379.1"/>
    <property type="molecule type" value="Genomic_DNA"/>
</dbReference>
<evidence type="ECO:0000313" key="2">
    <source>
        <dbReference type="EMBL" id="KAK7735379.1"/>
    </source>
</evidence>
<sequence length="309" mass="34952">MDLDEGSESDFYGNEEEVAALHKKANAFDVGKYWSQQSKAHNAYEGVVCARQLDETVGQFLARLPPATTRVTLNCPWIYIWNPFVPSDRKIPGQADGDAVGGGEMTDEFITRAQKRLDQYKEFVEKNRTKTGRLSAKIKEEGRKFTGDILEWAAQLGVTEGKWIIWPAPQHCNDVWAKVARATANGELGIAAKISPREEPDRHRLLCIYTRDFNDKDEVARVLNRLQEFGLVHEEQKRQICYKTDAFTYLGINSKNKMGLEVGKYGSKEIFAYLKEGCSLDKRPCAQVEQSEAAICLRPKQGVEKRLNG</sequence>
<dbReference type="Proteomes" id="UP001430848">
    <property type="component" value="Unassembled WGS sequence"/>
</dbReference>
<protein>
    <recommendedName>
        <fullName evidence="4">DUF1917-domain-containing protein</fullName>
    </recommendedName>
</protein>
<evidence type="ECO:0008006" key="4">
    <source>
        <dbReference type="Google" id="ProtNLM"/>
    </source>
</evidence>
<gene>
    <name evidence="2" type="ORF">SLS63_003849</name>
</gene>
<proteinExistence type="inferred from homology"/>
<reference evidence="2 3" key="1">
    <citation type="submission" date="2024-02" db="EMBL/GenBank/DDBJ databases">
        <title>De novo assembly and annotation of 12 fungi associated with fruit tree decline syndrome in Ontario, Canada.</title>
        <authorList>
            <person name="Sulman M."/>
            <person name="Ellouze W."/>
            <person name="Ilyukhin E."/>
        </authorList>
    </citation>
    <scope>NUCLEOTIDE SEQUENCE [LARGE SCALE GENOMIC DNA]</scope>
    <source>
        <strain evidence="2 3">M169</strain>
    </source>
</reference>
<accession>A0ABR1PF77</accession>
<evidence type="ECO:0000256" key="1">
    <source>
        <dbReference type="ARBA" id="ARBA00010568"/>
    </source>
</evidence>
<dbReference type="InterPro" id="IPR015034">
    <property type="entry name" value="Bles03"/>
</dbReference>
<dbReference type="Pfam" id="PF08939">
    <property type="entry name" value="Bles03"/>
    <property type="match status" value="1"/>
</dbReference>
<keyword evidence="3" id="KW-1185">Reference proteome</keyword>
<comment type="similarity">
    <text evidence="1">Belongs to the UPF0696 family.</text>
</comment>
<name>A0ABR1PF77_DIAER</name>
<evidence type="ECO:0000313" key="3">
    <source>
        <dbReference type="Proteomes" id="UP001430848"/>
    </source>
</evidence>
<dbReference type="PANTHER" id="PTHR31977">
    <property type="entry name" value="UPF0696 PROTEIN C11ORF68"/>
    <property type="match status" value="1"/>
</dbReference>
<comment type="caution">
    <text evidence="2">The sequence shown here is derived from an EMBL/GenBank/DDBJ whole genome shotgun (WGS) entry which is preliminary data.</text>
</comment>
<dbReference type="InterPro" id="IPR023398">
    <property type="entry name" value="TIF_eIF4e-like"/>
</dbReference>
<dbReference type="PANTHER" id="PTHR31977:SF1">
    <property type="entry name" value="UPF0696 PROTEIN C11ORF68"/>
    <property type="match status" value="1"/>
</dbReference>
<organism evidence="2 3">
    <name type="scientific">Diaporthe eres</name>
    <name type="common">Phomopsis oblonga</name>
    <dbReference type="NCBI Taxonomy" id="83184"/>
    <lineage>
        <taxon>Eukaryota</taxon>
        <taxon>Fungi</taxon>
        <taxon>Dikarya</taxon>
        <taxon>Ascomycota</taxon>
        <taxon>Pezizomycotina</taxon>
        <taxon>Sordariomycetes</taxon>
        <taxon>Sordariomycetidae</taxon>
        <taxon>Diaporthales</taxon>
        <taxon>Diaporthaceae</taxon>
        <taxon>Diaporthe</taxon>
        <taxon>Diaporthe eres species complex</taxon>
    </lineage>
</organism>
<dbReference type="SUPFAM" id="SSF55418">
    <property type="entry name" value="eIF4e-like"/>
    <property type="match status" value="1"/>
</dbReference>
<dbReference type="Gene3D" id="3.30.760.10">
    <property type="entry name" value="RNA Cap, Translation Initiation Factor Eif4e"/>
    <property type="match status" value="1"/>
</dbReference>